<comment type="similarity">
    <text evidence="3">Belongs to the NUF2 family.</text>
</comment>
<evidence type="ECO:0000256" key="6">
    <source>
        <dbReference type="ARBA" id="ARBA00022776"/>
    </source>
</evidence>
<evidence type="ECO:0000256" key="2">
    <source>
        <dbReference type="ARBA" id="ARBA00004584"/>
    </source>
</evidence>
<reference evidence="14" key="1">
    <citation type="submission" date="2021-01" db="EMBL/GenBank/DDBJ databases">
        <authorList>
            <person name="Kaushik A."/>
        </authorList>
    </citation>
    <scope>NUCLEOTIDE SEQUENCE</scope>
    <source>
        <strain evidence="14">AG2-2IIIB</strain>
    </source>
</reference>
<dbReference type="Gene3D" id="1.10.418.60">
    <property type="entry name" value="Ncd80 complex, Nuf2 subunit"/>
    <property type="match status" value="1"/>
</dbReference>
<feature type="domain" description="Nuf2 DHR10-like" evidence="13">
    <location>
        <begin position="262"/>
        <end position="377"/>
    </location>
</feature>
<evidence type="ECO:0000256" key="9">
    <source>
        <dbReference type="ARBA" id="ARBA00023306"/>
    </source>
</evidence>
<dbReference type="InterPro" id="IPR005549">
    <property type="entry name" value="Kinetochore_Nuf2_N"/>
</dbReference>
<dbReference type="GO" id="GO:0031262">
    <property type="term" value="C:Ndc80 complex"/>
    <property type="evidence" value="ECO:0007669"/>
    <property type="project" value="InterPro"/>
</dbReference>
<keyword evidence="6" id="KW-0498">Mitosis</keyword>
<evidence type="ECO:0000256" key="4">
    <source>
        <dbReference type="ARBA" id="ARBA00022454"/>
    </source>
</evidence>
<keyword evidence="10" id="KW-0137">Centromere</keyword>
<protein>
    <recommendedName>
        <fullName evidence="16">Kinetochore protein Nuf2</fullName>
    </recommendedName>
</protein>
<keyword evidence="5" id="KW-0132">Cell division</keyword>
<comment type="subcellular location">
    <subcellularLocation>
        <location evidence="2">Chromosome</location>
        <location evidence="2">Centromere</location>
    </subcellularLocation>
    <subcellularLocation>
        <location evidence="1">Nucleus</location>
    </subcellularLocation>
</comment>
<evidence type="ECO:0000313" key="15">
    <source>
        <dbReference type="Proteomes" id="UP000663843"/>
    </source>
</evidence>
<gene>
    <name evidence="14" type="ORF">RDB_LOCUS165347</name>
</gene>
<dbReference type="EMBL" id="CAJMWT010006906">
    <property type="protein sequence ID" value="CAE6521113.1"/>
    <property type="molecule type" value="Genomic_DNA"/>
</dbReference>
<evidence type="ECO:0000256" key="5">
    <source>
        <dbReference type="ARBA" id="ARBA00022618"/>
    </source>
</evidence>
<dbReference type="Pfam" id="PF03800">
    <property type="entry name" value="Nuf2"/>
    <property type="match status" value="1"/>
</dbReference>
<evidence type="ECO:0000256" key="10">
    <source>
        <dbReference type="ARBA" id="ARBA00023328"/>
    </source>
</evidence>
<evidence type="ECO:0008006" key="16">
    <source>
        <dbReference type="Google" id="ProtNLM"/>
    </source>
</evidence>
<organism evidence="14 15">
    <name type="scientific">Rhizoctonia solani</name>
    <dbReference type="NCBI Taxonomy" id="456999"/>
    <lineage>
        <taxon>Eukaryota</taxon>
        <taxon>Fungi</taxon>
        <taxon>Dikarya</taxon>
        <taxon>Basidiomycota</taxon>
        <taxon>Agaricomycotina</taxon>
        <taxon>Agaricomycetes</taxon>
        <taxon>Cantharellales</taxon>
        <taxon>Ceratobasidiaceae</taxon>
        <taxon>Rhizoctonia</taxon>
    </lineage>
</organism>
<dbReference type="GO" id="GO:0051301">
    <property type="term" value="P:cell division"/>
    <property type="evidence" value="ECO:0007669"/>
    <property type="project" value="UniProtKB-KW"/>
</dbReference>
<dbReference type="Proteomes" id="UP000663843">
    <property type="component" value="Unassembled WGS sequence"/>
</dbReference>
<accession>A0A8H3DBC9</accession>
<feature type="coiled-coil region" evidence="11">
    <location>
        <begin position="305"/>
        <end position="360"/>
    </location>
</feature>
<keyword evidence="9" id="KW-0131">Cell cycle</keyword>
<evidence type="ECO:0000259" key="12">
    <source>
        <dbReference type="Pfam" id="PF03800"/>
    </source>
</evidence>
<keyword evidence="4" id="KW-0158">Chromosome</keyword>
<keyword evidence="8" id="KW-0539">Nucleus</keyword>
<keyword evidence="7 11" id="KW-0175">Coiled coil</keyword>
<dbReference type="AlphaFoldDB" id="A0A8H3DBC9"/>
<sequence>MSGDPYDQAGSNFSFVILSLPDISEWIANYEVSVSVEELTKPTPQTVEVVYTLLLELYKGITTEEIENTKLRMLEQQENPELYGDILYYHILYHHLSRMAQIANVAITFQDLTRPDPRRTVRIISGFINLVKFRQSQMPDVMDLKTANEESFERRDKAAWEKAQAEGRLRDYKEERASEQPEVDQLKGRIAAIKDELPGLQKGYQKANEARTALKKEQLVLVQRVQKLNEMIIAKSERNDELRARLVDDPELFQKNIREATEALNNIRQLVAAEDAKSRDLKTRLDWLASVETDVALATDVSKTVVAEREKLAEADKALREIELEFNKKAIEHREMATKREHLSRQLDHATEKFHRAQRHGDDSRLQAEATAQQLREAYDQGLKERSVTSDKAEEVRRMVAEVEAQIIEYVAKEERLLNDMLSAYSVFRDRTEHYIDNLTKRLSLKTVAQQPS</sequence>
<name>A0A8H3DBC9_9AGAM</name>
<dbReference type="InterPro" id="IPR041112">
    <property type="entry name" value="Nuf2_DHR10-like"/>
</dbReference>
<evidence type="ECO:0000256" key="11">
    <source>
        <dbReference type="SAM" id="Coils"/>
    </source>
</evidence>
<evidence type="ECO:0000256" key="7">
    <source>
        <dbReference type="ARBA" id="ARBA00023054"/>
    </source>
</evidence>
<dbReference type="InterPro" id="IPR038275">
    <property type="entry name" value="Nuf2_N_sf"/>
</dbReference>
<evidence type="ECO:0000259" key="13">
    <source>
        <dbReference type="Pfam" id="PF18595"/>
    </source>
</evidence>
<dbReference type="PANTHER" id="PTHR48441:SF1">
    <property type="entry name" value="NT-3"/>
    <property type="match status" value="1"/>
</dbReference>
<dbReference type="PANTHER" id="PTHR48441">
    <property type="match status" value="1"/>
</dbReference>
<feature type="domain" description="Kinetochore protein Nuf2 N-terminal" evidence="12">
    <location>
        <begin position="12"/>
        <end position="145"/>
    </location>
</feature>
<dbReference type="Pfam" id="PF18595">
    <property type="entry name" value="Nuf2_DHR10-like"/>
    <property type="match status" value="1"/>
</dbReference>
<proteinExistence type="inferred from homology"/>
<dbReference type="GO" id="GO:0005634">
    <property type="term" value="C:nucleus"/>
    <property type="evidence" value="ECO:0007669"/>
    <property type="project" value="UniProtKB-SubCell"/>
</dbReference>
<comment type="caution">
    <text evidence="14">The sequence shown here is derived from an EMBL/GenBank/DDBJ whole genome shotgun (WGS) entry which is preliminary data.</text>
</comment>
<evidence type="ECO:0000313" key="14">
    <source>
        <dbReference type="EMBL" id="CAE6521113.1"/>
    </source>
</evidence>
<feature type="coiled-coil region" evidence="11">
    <location>
        <begin position="225"/>
        <end position="277"/>
    </location>
</feature>
<evidence type="ECO:0000256" key="3">
    <source>
        <dbReference type="ARBA" id="ARBA00005498"/>
    </source>
</evidence>
<evidence type="ECO:0000256" key="1">
    <source>
        <dbReference type="ARBA" id="ARBA00004123"/>
    </source>
</evidence>
<evidence type="ECO:0000256" key="8">
    <source>
        <dbReference type="ARBA" id="ARBA00023242"/>
    </source>
</evidence>